<dbReference type="AlphaFoldDB" id="A0A1J4K985"/>
<comment type="caution">
    <text evidence="2">The sequence shown here is derived from an EMBL/GenBank/DDBJ whole genome shotgun (WGS) entry which is preliminary data.</text>
</comment>
<name>A0A1J4K985_9EUKA</name>
<reference evidence="2" key="1">
    <citation type="submission" date="2016-10" db="EMBL/GenBank/DDBJ databases">
        <authorList>
            <person name="Benchimol M."/>
            <person name="Almeida L.G."/>
            <person name="Vasconcelos A.T."/>
            <person name="Perreira-Neves A."/>
            <person name="Rosa I.A."/>
            <person name="Tasca T."/>
            <person name="Bogo M.R."/>
            <person name="de Souza W."/>
        </authorList>
    </citation>
    <scope>NUCLEOTIDE SEQUENCE [LARGE SCALE GENOMIC DNA]</scope>
    <source>
        <strain evidence="2">K</strain>
    </source>
</reference>
<dbReference type="OrthoDB" id="10661669at2759"/>
<keyword evidence="3" id="KW-1185">Reference proteome</keyword>
<evidence type="ECO:0000256" key="1">
    <source>
        <dbReference type="SAM" id="MobiDB-lite"/>
    </source>
</evidence>
<feature type="compositionally biased region" description="Low complexity" evidence="1">
    <location>
        <begin position="71"/>
        <end position="115"/>
    </location>
</feature>
<feature type="compositionally biased region" description="Basic and acidic residues" evidence="1">
    <location>
        <begin position="28"/>
        <end position="41"/>
    </location>
</feature>
<dbReference type="EMBL" id="MLAK01000731">
    <property type="protein sequence ID" value="OHT06238.1"/>
    <property type="molecule type" value="Genomic_DNA"/>
</dbReference>
<evidence type="ECO:0000313" key="2">
    <source>
        <dbReference type="EMBL" id="OHT06238.1"/>
    </source>
</evidence>
<feature type="compositionally biased region" description="Low complexity" evidence="1">
    <location>
        <begin position="49"/>
        <end position="64"/>
    </location>
</feature>
<organism evidence="2 3">
    <name type="scientific">Tritrichomonas foetus</name>
    <dbReference type="NCBI Taxonomy" id="1144522"/>
    <lineage>
        <taxon>Eukaryota</taxon>
        <taxon>Metamonada</taxon>
        <taxon>Parabasalia</taxon>
        <taxon>Tritrichomonadida</taxon>
        <taxon>Tritrichomonadidae</taxon>
        <taxon>Tritrichomonas</taxon>
    </lineage>
</organism>
<proteinExistence type="predicted"/>
<evidence type="ECO:0000313" key="3">
    <source>
        <dbReference type="Proteomes" id="UP000179807"/>
    </source>
</evidence>
<feature type="region of interest" description="Disordered" evidence="1">
    <location>
        <begin position="23"/>
        <end position="160"/>
    </location>
</feature>
<dbReference type="VEuPathDB" id="TrichDB:TRFO_25709"/>
<dbReference type="RefSeq" id="XP_068359374.1">
    <property type="nucleotide sequence ID" value="XM_068504526.1"/>
</dbReference>
<dbReference type="GeneID" id="94839230"/>
<accession>A0A1J4K985</accession>
<sequence>MALKFSNDFPDFINDEILLRASPSVEVSHPHYLNDIKQSPEKKKKKKNQNQQKQQHESSASQNQKSKKNSQNHSQQQSQANQHNQNSSQISNPSQVQNQSQNQNTNNSTNKNSPIDPSKVVKRSSSNNSVNRKSKDKFNYTPQPKPESENENISGDNDSKVENDVLSEKIFYSFNRYTAAAFEVKTQILYKFNSQKIDAPFESDPFRENELNTRAFAFLDEATYVYCTSTDLCVFSEIDGETSVPFNNIIDIRADFSYDTSHFFVLAENKLYICMYQNKFIFTRLLHEDVEEYDFSKLYRVIVSRNTAYVYARNDFESSHLSTKPITNGTKVYCDDDYLYEYVNGNVTSYIIDQQLLPYESINDVLDVWSSNDVVIKLKNKMIRIQDTIYRLTADAIYGYVYDGVISLWSEFDSPPNWLQFIKSNQTIDFDYVRELARESSNCIECLNQHFNDRMSKLTSDVKKLTPLISESFTVLKRRMEELSAKIISIEAAAMNTGATPQMCLNLYKIDKDRAFRAAAKHSITNLLALCNDGNKFMESLQNNQISEDTLLDVAEVFADNLENHGSQIAPLLVSLLLSFDPDNEIVKARIKPLANTILSATVGLFPTTMPKSPLYTDLRRLTHIAMSIKDM</sequence>
<dbReference type="Proteomes" id="UP000179807">
    <property type="component" value="Unassembled WGS sequence"/>
</dbReference>
<protein>
    <submittedName>
        <fullName evidence="2">Uncharacterized protein</fullName>
    </submittedName>
</protein>
<gene>
    <name evidence="2" type="ORF">TRFO_25709</name>
</gene>